<evidence type="ECO:0000313" key="2">
    <source>
        <dbReference type="Proteomes" id="UP000499080"/>
    </source>
</evidence>
<organism evidence="1 2">
    <name type="scientific">Araneus ventricosus</name>
    <name type="common">Orbweaver spider</name>
    <name type="synonym">Epeira ventricosa</name>
    <dbReference type="NCBI Taxonomy" id="182803"/>
    <lineage>
        <taxon>Eukaryota</taxon>
        <taxon>Metazoa</taxon>
        <taxon>Ecdysozoa</taxon>
        <taxon>Arthropoda</taxon>
        <taxon>Chelicerata</taxon>
        <taxon>Arachnida</taxon>
        <taxon>Araneae</taxon>
        <taxon>Araneomorphae</taxon>
        <taxon>Entelegynae</taxon>
        <taxon>Araneoidea</taxon>
        <taxon>Araneidae</taxon>
        <taxon>Araneus</taxon>
    </lineage>
</organism>
<protein>
    <submittedName>
        <fullName evidence="1">Uncharacterized protein</fullName>
    </submittedName>
</protein>
<accession>A0A4Y2MCL7</accession>
<keyword evidence="2" id="KW-1185">Reference proteome</keyword>
<dbReference type="Proteomes" id="UP000499080">
    <property type="component" value="Unassembled WGS sequence"/>
</dbReference>
<dbReference type="EMBL" id="BGPR01007093">
    <property type="protein sequence ID" value="GBN24224.1"/>
    <property type="molecule type" value="Genomic_DNA"/>
</dbReference>
<evidence type="ECO:0000313" key="1">
    <source>
        <dbReference type="EMBL" id="GBN24224.1"/>
    </source>
</evidence>
<comment type="caution">
    <text evidence="1">The sequence shown here is derived from an EMBL/GenBank/DDBJ whole genome shotgun (WGS) entry which is preliminary data.</text>
</comment>
<dbReference type="AlphaFoldDB" id="A0A4Y2MCL7"/>
<gene>
    <name evidence="1" type="ORF">AVEN_171531_1</name>
</gene>
<reference evidence="1 2" key="1">
    <citation type="journal article" date="2019" name="Sci. Rep.">
        <title>Orb-weaving spider Araneus ventricosus genome elucidates the spidroin gene catalogue.</title>
        <authorList>
            <person name="Kono N."/>
            <person name="Nakamura H."/>
            <person name="Ohtoshi R."/>
            <person name="Moran D.A.P."/>
            <person name="Shinohara A."/>
            <person name="Yoshida Y."/>
            <person name="Fujiwara M."/>
            <person name="Mori M."/>
            <person name="Tomita M."/>
            <person name="Arakawa K."/>
        </authorList>
    </citation>
    <scope>NUCLEOTIDE SEQUENCE [LARGE SCALE GENOMIC DNA]</scope>
</reference>
<sequence>MAEEYESEEEGYGLYPCALDQKLVGVLFGYEFLAAFGLTIGACSPINTCHLDYRSPVEGVHETTFIIPIPLLFIHVSLALARLAQRIPGLTQPLVLDPLGLIMLFMEISCRGIVQEVDRKVCT</sequence>
<proteinExistence type="predicted"/>
<name>A0A4Y2MCL7_ARAVE</name>